<dbReference type="Proteomes" id="UP001153636">
    <property type="component" value="Chromosome 5"/>
</dbReference>
<dbReference type="CDD" id="cd05693">
    <property type="entry name" value="S1_Rrp5_repeat_hs1_sc1"/>
    <property type="match status" value="1"/>
</dbReference>
<dbReference type="SUPFAM" id="SSF48452">
    <property type="entry name" value="TPR-like"/>
    <property type="match status" value="1"/>
</dbReference>
<feature type="compositionally biased region" description="Polar residues" evidence="6">
    <location>
        <begin position="1323"/>
        <end position="1333"/>
    </location>
</feature>
<dbReference type="GO" id="GO:0006364">
    <property type="term" value="P:rRNA processing"/>
    <property type="evidence" value="ECO:0007669"/>
    <property type="project" value="UniProtKB-KW"/>
</dbReference>
<keyword evidence="3" id="KW-0677">Repeat</keyword>
<keyword evidence="2" id="KW-0698">rRNA processing</keyword>
<dbReference type="EMBL" id="OV651817">
    <property type="protein sequence ID" value="CAH1110435.1"/>
    <property type="molecule type" value="Genomic_DNA"/>
</dbReference>
<feature type="compositionally biased region" description="Acidic residues" evidence="6">
    <location>
        <begin position="1112"/>
        <end position="1122"/>
    </location>
</feature>
<dbReference type="Gene3D" id="2.40.50.140">
    <property type="entry name" value="Nucleic acid-binding proteins"/>
    <property type="match status" value="3"/>
</dbReference>
<feature type="coiled-coil region" evidence="5">
    <location>
        <begin position="1596"/>
        <end position="1632"/>
    </location>
</feature>
<evidence type="ECO:0000256" key="5">
    <source>
        <dbReference type="SAM" id="Coils"/>
    </source>
</evidence>
<proteinExistence type="predicted"/>
<feature type="compositionally biased region" description="Basic residues" evidence="6">
    <location>
        <begin position="34"/>
        <end position="43"/>
    </location>
</feature>
<dbReference type="PROSITE" id="PS50126">
    <property type="entry name" value="S1"/>
    <property type="match status" value="4"/>
</dbReference>
<feature type="compositionally biased region" description="Acidic residues" evidence="6">
    <location>
        <begin position="1196"/>
        <end position="1206"/>
    </location>
</feature>
<accession>A0A9P0GHY9</accession>
<feature type="compositionally biased region" description="Acidic residues" evidence="6">
    <location>
        <begin position="1140"/>
        <end position="1150"/>
    </location>
</feature>
<dbReference type="OrthoDB" id="412781at2759"/>
<evidence type="ECO:0000256" key="1">
    <source>
        <dbReference type="ARBA" id="ARBA00004604"/>
    </source>
</evidence>
<dbReference type="InterPro" id="IPR003107">
    <property type="entry name" value="HAT"/>
</dbReference>
<feature type="domain" description="S1 motif" evidence="7">
    <location>
        <begin position="74"/>
        <end position="158"/>
    </location>
</feature>
<evidence type="ECO:0000313" key="8">
    <source>
        <dbReference type="EMBL" id="CAH1110435.1"/>
    </source>
</evidence>
<keyword evidence="9" id="KW-1185">Reference proteome</keyword>
<keyword evidence="5" id="KW-0175">Coiled coil</keyword>
<dbReference type="PANTHER" id="PTHR23270:SF10">
    <property type="entry name" value="PROTEIN RRP5 HOMOLOG"/>
    <property type="match status" value="1"/>
</dbReference>
<dbReference type="InterPro" id="IPR008847">
    <property type="entry name" value="Suf"/>
</dbReference>
<evidence type="ECO:0000256" key="2">
    <source>
        <dbReference type="ARBA" id="ARBA00022552"/>
    </source>
</evidence>
<feature type="compositionally biased region" description="Basic and acidic residues" evidence="6">
    <location>
        <begin position="1067"/>
        <end position="1083"/>
    </location>
</feature>
<feature type="compositionally biased region" description="Basic and acidic residues" evidence="6">
    <location>
        <begin position="1486"/>
        <end position="1500"/>
    </location>
</feature>
<feature type="compositionally biased region" description="Polar residues" evidence="6">
    <location>
        <begin position="1447"/>
        <end position="1457"/>
    </location>
</feature>
<comment type="subcellular location">
    <subcellularLocation>
        <location evidence="1">Nucleus</location>
        <location evidence="1">Nucleolus</location>
    </subcellularLocation>
</comment>
<feature type="compositionally biased region" description="Basic and acidic residues" evidence="6">
    <location>
        <begin position="1151"/>
        <end position="1167"/>
    </location>
</feature>
<organism evidence="8 9">
    <name type="scientific">Psylliodes chrysocephalus</name>
    <dbReference type="NCBI Taxonomy" id="3402493"/>
    <lineage>
        <taxon>Eukaryota</taxon>
        <taxon>Metazoa</taxon>
        <taxon>Ecdysozoa</taxon>
        <taxon>Arthropoda</taxon>
        <taxon>Hexapoda</taxon>
        <taxon>Insecta</taxon>
        <taxon>Pterygota</taxon>
        <taxon>Neoptera</taxon>
        <taxon>Endopterygota</taxon>
        <taxon>Coleoptera</taxon>
        <taxon>Polyphaga</taxon>
        <taxon>Cucujiformia</taxon>
        <taxon>Chrysomeloidea</taxon>
        <taxon>Chrysomelidae</taxon>
        <taxon>Galerucinae</taxon>
        <taxon>Alticini</taxon>
        <taxon>Psylliodes</taxon>
    </lineage>
</organism>
<feature type="compositionally biased region" description="Basic and acidic residues" evidence="6">
    <location>
        <begin position="1179"/>
        <end position="1195"/>
    </location>
</feature>
<evidence type="ECO:0000313" key="9">
    <source>
        <dbReference type="Proteomes" id="UP001153636"/>
    </source>
</evidence>
<feature type="compositionally biased region" description="Basic and acidic residues" evidence="6">
    <location>
        <begin position="1362"/>
        <end position="1376"/>
    </location>
</feature>
<dbReference type="PANTHER" id="PTHR23270">
    <property type="entry name" value="PROGRAMMED CELL DEATH PROTEIN 11 PRE-RRNA PROCESSING PROTEIN RRP5"/>
    <property type="match status" value="1"/>
</dbReference>
<name>A0A9P0GHY9_9CUCU</name>
<feature type="compositionally biased region" description="Acidic residues" evidence="6">
    <location>
        <begin position="1515"/>
        <end position="1548"/>
    </location>
</feature>
<reference evidence="8" key="1">
    <citation type="submission" date="2022-01" db="EMBL/GenBank/DDBJ databases">
        <authorList>
            <person name="King R."/>
        </authorList>
    </citation>
    <scope>NUCLEOTIDE SEQUENCE</scope>
</reference>
<dbReference type="InterPro" id="IPR003029">
    <property type="entry name" value="S1_domain"/>
</dbReference>
<feature type="compositionally biased region" description="Acidic residues" evidence="6">
    <location>
        <begin position="1391"/>
        <end position="1424"/>
    </location>
</feature>
<feature type="compositionally biased region" description="Basic and acidic residues" evidence="6">
    <location>
        <begin position="988"/>
        <end position="1006"/>
    </location>
</feature>
<feature type="compositionally biased region" description="Acidic residues" evidence="6">
    <location>
        <begin position="1084"/>
        <end position="1094"/>
    </location>
</feature>
<dbReference type="Pfam" id="PF05843">
    <property type="entry name" value="Suf"/>
    <property type="match status" value="1"/>
</dbReference>
<feature type="domain" description="S1 motif" evidence="7">
    <location>
        <begin position="436"/>
        <end position="503"/>
    </location>
</feature>
<feature type="compositionally biased region" description="Acidic residues" evidence="6">
    <location>
        <begin position="1028"/>
        <end position="1038"/>
    </location>
</feature>
<sequence length="1996" mass="228846">MGEIEDENFPRGGTRPRFSGKRQKEDDNLFSHTKQAKNKKQRKERVIPETISDETFHSSLNIQGTLTYNSLKTDMIILGCIRHITNFSLEVELPGLTIAYVNITNISDPFTKHLNSKLEESDEDSDILLKQMFKIGQFVLTKVINIESKEKGIHVECTINPRDIYSDKSHNSFENWMLIWCSVQAELEHGYEINVGIKNCRVFLPSENVDGDRKLFVGELLWGTIHKCDSSNVASTLRIISSKSEHLKNTKIKEMNNLYDLIPGMQIEVMVDKITNTGIQCKFLNDLFGYIDEGHLLEDLSKYHEGNLLTAYILYIDHAVKVTHFTTFELDLAQLPEYKIGTTVTAEVISKARNGIYLKLPSKARCIVTNRRLVNSWPKKFANMDISETIRLKFAPKTRHNCRILDYNHMSRTYIGTVEPSLIKEAIFTAEDVVLGQLLHVVIDKVKAEGLVVSAGHIKGFIPNLYLSNIKYSDAIKKKFKEDQKIKARVLSVQDGNVLLTLKSSQVDSEECLTKLEQAKRGDRFPGVIISTKPTGAFVVFYGNVNGWISKQYLDEQDDDQKPDPQQFFFRGQVVNPWVLGVINDKVILSLRQPIDYETFGALAVGQKINGVVSDIQKDKIFVKTSRGKPVGIVPVNHLSSNLSLCPIVLKTFKIGDQLEDLLCINNSSTPRLLSIRESLALKRCPELKLLKFKKLRPGILVRCSYLSACELGIYVLPLILDYTDKILIRRKDITKKGKALPTFEPLQSIVTKIVKIDHETKKIRLTAQLTEVFDNSVEGVLKLFSEYLTDVQRVKEFGEQNDWDICKYNPGDRLICRVEKLGYQGGCLVKLPSGACGVVAPRLCPGNLKEGQNITGVFLSQNFTNNYTDICFKSDISQKINQYQDGLISCPNLSSCIVENILLKTDLVIALLKQKDGNRQLVYIPLFLHENDFEGCSRYYQQEKFKISICGKVDKRLVGMSKKLFVTLDKTKEKISTIKAIRTEKKIKESEKRTSRNKEEIKMEVEEAAQDSEDEEMSEEIKIEMKEEAEDLDDEEKPEISHEEMSEEIKIEMKEEAEDLDDEEKPEISHEEMSEEIKIEMKEEAEDLDDEEKPEISHEEMSEEIKIEMKEEAEDLDDEEKPEISHEEMSEEIKIEMKEEAEDLDDEEKPEISHEEMSEEIKIEMKEEAEDLDDEEKPEISHEEMSEEIKIEMKEEAEDLDDEEKPEISHEEVDEDSEDDEVKPEISDEEMDENSEDDEVKPEISDEEMDENSEDDEVKPEISDEEMDENSEHNESSKDDEEEKPSENNETSKDEEIEEVQVKKQINGVSSNNSAKGPVLSGVSSFFNTKTNVEPEVSSDDEVEETTVKKKKKLSAAERAQQAKEELARISKIENELADSTRTPEISHEEMDENSEDNESSKDDEEEKPSENNETSEDEEIEEVQVKKQINGVSSNNSAKRPVLSDVSSFFNTKTNVEPEVSSDDEVEETTVKKKKKLSAAERAQQAKEELARISKIENELADSTRTPEISHEEMDENSEDNESSKDDEEEKPSENNETSEDEEIEEVQVKKQINGVSSNNSAKRPVLSGVSSFFNTKTNVEPEVSSDDEVEETMVKKKKKLSAAERAQQAKEEEARISKIENELADSTRTPESAEQFDRLLLANPNSSELWTKYIAFHTAATEFDKARVVARRALEAINMTLLDERFNIWIALLNLENMFGTKESFDKTFEEAVKYNDSLQIYLKVIKMLAETGKLADMEEKIKKVRNKYKQVPEMWLEIAYTYYQVNEFKEARNMTLLDERFNVWIALLNIENMLGTKESFDKTFEEAVKYNDSLQIYLKVIKMLAETGKLADMEEKIKKVRNKHKQVPEMWLEIAKTYYQLNKFKEARNMKDSALKSIDNRKTQLEIIVKFAIMEFKFGDANHGAAIFETILSSYPRIVTIWTTYVDQLVKKDNIDQARQVLERSVCQRLPLKNMKTLFMKFRMFEEQHGTPETVEAVKEKAKEYVARVSSN</sequence>
<feature type="compositionally biased region" description="Basic and acidic residues" evidence="6">
    <location>
        <begin position="1286"/>
        <end position="1295"/>
    </location>
</feature>
<dbReference type="GO" id="GO:0032040">
    <property type="term" value="C:small-subunit processome"/>
    <property type="evidence" value="ECO:0007669"/>
    <property type="project" value="TreeGrafter"/>
</dbReference>
<dbReference type="SMART" id="SM00386">
    <property type="entry name" value="HAT"/>
    <property type="match status" value="6"/>
</dbReference>
<dbReference type="InterPro" id="IPR045209">
    <property type="entry name" value="Rrp5"/>
</dbReference>
<feature type="domain" description="S1 motif" evidence="7">
    <location>
        <begin position="606"/>
        <end position="677"/>
    </location>
</feature>
<feature type="compositionally biased region" description="Acidic residues" evidence="6">
    <location>
        <begin position="1007"/>
        <end position="1019"/>
    </location>
</feature>
<feature type="domain" description="S1 motif" evidence="7">
    <location>
        <begin position="522"/>
        <end position="592"/>
    </location>
</feature>
<keyword evidence="4" id="KW-0539">Nucleus</keyword>
<feature type="compositionally biased region" description="Basic and acidic residues" evidence="6">
    <location>
        <begin position="1123"/>
        <end position="1139"/>
    </location>
</feature>
<evidence type="ECO:0000256" key="6">
    <source>
        <dbReference type="SAM" id="MobiDB-lite"/>
    </source>
</evidence>
<feature type="compositionally biased region" description="Basic and acidic residues" evidence="6">
    <location>
        <begin position="1039"/>
        <end position="1055"/>
    </location>
</feature>
<evidence type="ECO:0000256" key="3">
    <source>
        <dbReference type="ARBA" id="ARBA00022737"/>
    </source>
</evidence>
<evidence type="ECO:0000259" key="7">
    <source>
        <dbReference type="PROSITE" id="PS50126"/>
    </source>
</evidence>
<feature type="region of interest" description="Disordered" evidence="6">
    <location>
        <begin position="1"/>
        <end position="44"/>
    </location>
</feature>
<evidence type="ECO:0000256" key="4">
    <source>
        <dbReference type="ARBA" id="ARBA00023242"/>
    </source>
</evidence>
<dbReference type="SMART" id="SM00316">
    <property type="entry name" value="S1"/>
    <property type="match status" value="7"/>
</dbReference>
<dbReference type="GO" id="GO:0003723">
    <property type="term" value="F:RNA binding"/>
    <property type="evidence" value="ECO:0007669"/>
    <property type="project" value="TreeGrafter"/>
</dbReference>
<dbReference type="Gene3D" id="1.25.40.10">
    <property type="entry name" value="Tetratricopeptide repeat domain"/>
    <property type="match status" value="2"/>
</dbReference>
<gene>
    <name evidence="8" type="ORF">PSYICH_LOCUS11468</name>
</gene>
<dbReference type="InterPro" id="IPR048059">
    <property type="entry name" value="Rrp5_S1_rpt_hs1_sc1"/>
</dbReference>
<dbReference type="InterPro" id="IPR011990">
    <property type="entry name" value="TPR-like_helical_dom_sf"/>
</dbReference>
<feature type="compositionally biased region" description="Acidic residues" evidence="6">
    <location>
        <begin position="1213"/>
        <end position="1270"/>
    </location>
</feature>
<feature type="compositionally biased region" description="Acidic residues" evidence="6">
    <location>
        <begin position="1056"/>
        <end position="1066"/>
    </location>
</feature>
<protein>
    <recommendedName>
        <fullName evidence="7">S1 motif domain-containing protein</fullName>
    </recommendedName>
</protein>
<feature type="compositionally biased region" description="Basic and acidic residues" evidence="6">
    <location>
        <begin position="1095"/>
        <end position="1111"/>
    </location>
</feature>
<dbReference type="SUPFAM" id="SSF50249">
    <property type="entry name" value="Nucleic acid-binding proteins"/>
    <property type="match status" value="5"/>
</dbReference>
<feature type="region of interest" description="Disordered" evidence="6">
    <location>
        <begin position="988"/>
        <end position="1568"/>
    </location>
</feature>
<dbReference type="InterPro" id="IPR012340">
    <property type="entry name" value="NA-bd_OB-fold"/>
</dbReference>
<feature type="compositionally biased region" description="Acidic residues" evidence="6">
    <location>
        <begin position="1168"/>
        <end position="1178"/>
    </location>
</feature>